<protein>
    <recommendedName>
        <fullName evidence="2">Phosphodiester glycosidase domain-containing protein</fullName>
    </recommendedName>
</protein>
<organism evidence="3">
    <name type="scientific">bioreactor metagenome</name>
    <dbReference type="NCBI Taxonomy" id="1076179"/>
    <lineage>
        <taxon>unclassified sequences</taxon>
        <taxon>metagenomes</taxon>
        <taxon>ecological metagenomes</taxon>
    </lineage>
</organism>
<evidence type="ECO:0000256" key="1">
    <source>
        <dbReference type="SAM" id="MobiDB-lite"/>
    </source>
</evidence>
<feature type="compositionally biased region" description="Low complexity" evidence="1">
    <location>
        <begin position="429"/>
        <end position="482"/>
    </location>
</feature>
<dbReference type="EMBL" id="VSSQ01000011">
    <property type="protein sequence ID" value="MPL59982.1"/>
    <property type="molecule type" value="Genomic_DNA"/>
</dbReference>
<proteinExistence type="predicted"/>
<comment type="caution">
    <text evidence="3">The sequence shown here is derived from an EMBL/GenBank/DDBJ whole genome shotgun (WGS) entry which is preliminary data.</text>
</comment>
<evidence type="ECO:0000259" key="2">
    <source>
        <dbReference type="Pfam" id="PF09992"/>
    </source>
</evidence>
<dbReference type="AlphaFoldDB" id="A0A644T1B2"/>
<reference evidence="3" key="1">
    <citation type="submission" date="2019-08" db="EMBL/GenBank/DDBJ databases">
        <authorList>
            <person name="Kucharzyk K."/>
            <person name="Murdoch R.W."/>
            <person name="Higgins S."/>
            <person name="Loffler F."/>
        </authorList>
    </citation>
    <scope>NUCLEOTIDE SEQUENCE</scope>
</reference>
<feature type="domain" description="Phosphodiester glycosidase" evidence="2">
    <location>
        <begin position="171"/>
        <end position="320"/>
    </location>
</feature>
<feature type="compositionally biased region" description="Low complexity" evidence="1">
    <location>
        <begin position="384"/>
        <end position="396"/>
    </location>
</feature>
<name>A0A644T1B2_9ZZZZ</name>
<feature type="compositionally biased region" description="Polar residues" evidence="1">
    <location>
        <begin position="397"/>
        <end position="420"/>
    </location>
</feature>
<sequence length="504" mass="52748">MAKAVVMQVTDNKNRRQDMNTRQFFFIATDAIRPAWRVIRSLPTTWLAALIVCCTVAMPRPGLAAPDQQGNQPPGAVLPDEGHALALPAAAPHAMQPADAAAAKGGVDAQGRADWRELEPGLLFGEFQLNEGDARLTVLRIDPASFDFTLCSRSQDGGPSRQLNQWGEQYNLVAAINASMYLPDASTSTGYMRQGSHVNNGRVVQRFGAFFVAGPDEPTLPKAAILDRDNPLWRQQMDHYDLVIQNYRMINADRRILWSPGGPHYSISAVAQDGDGQILFMHCRQPVEAYSFAQQVLHLPLNVRTVMYVEGGGQAGLLVRSAALTRELVGLSPSGLLVTGDLRAVLPNVLGARRKNGEGNSDGNPGGAPGGVDARPAAPVETQAPPVSAPAPAANADQTQPVTDTPAQPAQTNPSGQAPSDTAPDMVVPTKPEATPDAEAAPANAAPPAQAPGTATSAPAAPDAPKASPAESAPAASPLTEPGTSLAHPASGPESSSLPKGPNK</sequence>
<feature type="region of interest" description="Disordered" evidence="1">
    <location>
        <begin position="352"/>
        <end position="504"/>
    </location>
</feature>
<dbReference type="InterPro" id="IPR018711">
    <property type="entry name" value="NAGPA"/>
</dbReference>
<accession>A0A644T1B2</accession>
<evidence type="ECO:0000313" key="3">
    <source>
        <dbReference type="EMBL" id="MPL59982.1"/>
    </source>
</evidence>
<dbReference type="Pfam" id="PF09992">
    <property type="entry name" value="NAGPA"/>
    <property type="match status" value="1"/>
</dbReference>
<gene>
    <name evidence="3" type="ORF">SDC9_05538</name>
</gene>